<dbReference type="Proteomes" id="UP000292373">
    <property type="component" value="Unassembled WGS sequence"/>
</dbReference>
<comment type="subcellular location">
    <subcellularLocation>
        <location evidence="6">Cell membrane</location>
        <topology evidence="6">Multi-pass membrane protein</topology>
    </subcellularLocation>
    <subcellularLocation>
        <location evidence="1">Membrane</location>
    </subcellularLocation>
</comment>
<dbReference type="RefSeq" id="WP_131167372.1">
    <property type="nucleotide sequence ID" value="NZ_SDMQ01000003.1"/>
</dbReference>
<evidence type="ECO:0000256" key="7">
    <source>
        <dbReference type="SAM" id="MobiDB-lite"/>
    </source>
</evidence>
<dbReference type="PROSITE" id="PS50895">
    <property type="entry name" value="SURF1"/>
    <property type="match status" value="1"/>
</dbReference>
<comment type="caution">
    <text evidence="6">Lacks conserved residue(s) required for the propagation of feature annotation.</text>
</comment>
<feature type="region of interest" description="Disordered" evidence="7">
    <location>
        <begin position="228"/>
        <end position="262"/>
    </location>
</feature>
<dbReference type="Pfam" id="PF02104">
    <property type="entry name" value="SURF1"/>
    <property type="match status" value="1"/>
</dbReference>
<proteinExistence type="inferred from homology"/>
<keyword evidence="9" id="KW-1185">Reference proteome</keyword>
<dbReference type="GO" id="GO:0005886">
    <property type="term" value="C:plasma membrane"/>
    <property type="evidence" value="ECO:0007669"/>
    <property type="project" value="UniProtKB-SubCell"/>
</dbReference>
<evidence type="ECO:0000256" key="3">
    <source>
        <dbReference type="ARBA" id="ARBA00022692"/>
    </source>
</evidence>
<accession>A0A4Q9KGQ3</accession>
<evidence type="ECO:0000313" key="9">
    <source>
        <dbReference type="Proteomes" id="UP000292373"/>
    </source>
</evidence>
<protein>
    <recommendedName>
        <fullName evidence="6">SURF1-like protein</fullName>
    </recommendedName>
</protein>
<comment type="caution">
    <text evidence="8">The sequence shown here is derived from an EMBL/GenBank/DDBJ whole genome shotgun (WGS) entry which is preliminary data.</text>
</comment>
<keyword evidence="3 6" id="KW-0812">Transmembrane</keyword>
<dbReference type="PANTHER" id="PTHR23427">
    <property type="entry name" value="SURFEIT LOCUS PROTEIN"/>
    <property type="match status" value="1"/>
</dbReference>
<evidence type="ECO:0000256" key="1">
    <source>
        <dbReference type="ARBA" id="ARBA00004370"/>
    </source>
</evidence>
<evidence type="ECO:0000313" key="8">
    <source>
        <dbReference type="EMBL" id="TBT86587.1"/>
    </source>
</evidence>
<evidence type="ECO:0000256" key="4">
    <source>
        <dbReference type="ARBA" id="ARBA00022989"/>
    </source>
</evidence>
<dbReference type="EMBL" id="SDMQ01000003">
    <property type="protein sequence ID" value="TBT86587.1"/>
    <property type="molecule type" value="Genomic_DNA"/>
</dbReference>
<dbReference type="CDD" id="cd06662">
    <property type="entry name" value="SURF1"/>
    <property type="match status" value="1"/>
</dbReference>
<gene>
    <name evidence="8" type="ORF">ET989_04560</name>
</gene>
<name>A0A4Q9KGQ3_9ACTN</name>
<dbReference type="AlphaFoldDB" id="A0A4Q9KGQ3"/>
<keyword evidence="6" id="KW-1003">Cell membrane</keyword>
<dbReference type="PANTHER" id="PTHR23427:SF2">
    <property type="entry name" value="SURFEIT LOCUS PROTEIN 1"/>
    <property type="match status" value="1"/>
</dbReference>
<sequence length="262" mass="29145">MTAFVVALGFTFVNLGQWQLDRLDQRRDQNANVVAHEAQPVVPFEQVFSREITDADQWQRVEVKGTFLADKQLQARYRSFDGRTGWELVTPLETTTGQIVLVDRGFVERPPGQDFPRTFPAPPAGEVSLVGFVRRNEQGNPNQMTPTENTVRLINSDALADWVGRPLVNGFIGLIEVTPDQSAELEPVTPPPITEGPHWSYAMQWFAFTAIAGIGLIVLIRNDLRDRKRAQERKARAAAAPDPAPAPDHTPSQEATHGSRSD</sequence>
<keyword evidence="4 6" id="KW-1133">Transmembrane helix</keyword>
<evidence type="ECO:0000256" key="5">
    <source>
        <dbReference type="ARBA" id="ARBA00023136"/>
    </source>
</evidence>
<comment type="similarity">
    <text evidence="2 6">Belongs to the SURF1 family.</text>
</comment>
<feature type="transmembrane region" description="Helical" evidence="6">
    <location>
        <begin position="199"/>
        <end position="220"/>
    </location>
</feature>
<organism evidence="8 9">
    <name type="scientific">Propioniciclava sinopodophylli</name>
    <dbReference type="NCBI Taxonomy" id="1837344"/>
    <lineage>
        <taxon>Bacteria</taxon>
        <taxon>Bacillati</taxon>
        <taxon>Actinomycetota</taxon>
        <taxon>Actinomycetes</taxon>
        <taxon>Propionibacteriales</taxon>
        <taxon>Propionibacteriaceae</taxon>
        <taxon>Propioniciclava</taxon>
    </lineage>
</organism>
<reference evidence="8 9" key="1">
    <citation type="submission" date="2019-01" db="EMBL/GenBank/DDBJ databases">
        <title>Lactibacter flavus gen. nov., sp. nov., a novel bacterium of the family Propionibacteriaceae isolated from raw milk and dairy products.</title>
        <authorList>
            <person name="Huptas C."/>
            <person name="Wenning M."/>
            <person name="Breitenwieser F."/>
            <person name="Doll E."/>
            <person name="Von Neubeck M."/>
            <person name="Busse H.-J."/>
            <person name="Scherer S."/>
        </authorList>
    </citation>
    <scope>NUCLEOTIDE SEQUENCE [LARGE SCALE GENOMIC DNA]</scope>
    <source>
        <strain evidence="8 9">KCTC 33808</strain>
    </source>
</reference>
<dbReference type="InterPro" id="IPR002994">
    <property type="entry name" value="Surf1/Shy1"/>
</dbReference>
<evidence type="ECO:0000256" key="2">
    <source>
        <dbReference type="ARBA" id="ARBA00007165"/>
    </source>
</evidence>
<dbReference type="OrthoDB" id="9807214at2"/>
<evidence type="ECO:0000256" key="6">
    <source>
        <dbReference type="RuleBase" id="RU363076"/>
    </source>
</evidence>
<keyword evidence="5 6" id="KW-0472">Membrane</keyword>
<dbReference type="InterPro" id="IPR045214">
    <property type="entry name" value="Surf1/Surf4"/>
</dbReference>